<sequence length="66" mass="6674">MQRGNVLVLPPTLPSSIVATPAGADAPTLKIAGVGPPPSPVAASMVTENWIDVPASETVIFSLPLL</sequence>
<protein>
    <submittedName>
        <fullName evidence="1">Uncharacterized protein</fullName>
    </submittedName>
</protein>
<gene>
    <name evidence="1" type="ORF">POL72_23735</name>
</gene>
<dbReference type="Proteomes" id="UP001217485">
    <property type="component" value="Unassembled WGS sequence"/>
</dbReference>
<dbReference type="EMBL" id="JAQNDK010000002">
    <property type="protein sequence ID" value="MDC0680771.1"/>
    <property type="molecule type" value="Genomic_DNA"/>
</dbReference>
<comment type="caution">
    <text evidence="1">The sequence shown here is derived from an EMBL/GenBank/DDBJ whole genome shotgun (WGS) entry which is preliminary data.</text>
</comment>
<keyword evidence="2" id="KW-1185">Reference proteome</keyword>
<reference evidence="1 2" key="1">
    <citation type="submission" date="2023-01" db="EMBL/GenBank/DDBJ databases">
        <title>Minimal conservation of predation-associated metabolite biosynthetic gene clusters underscores biosynthetic potential of Myxococcota including descriptions for ten novel species: Archangium lansinium sp. nov., Myxococcus landrumus sp. nov., Nannocystis bai.</title>
        <authorList>
            <person name="Ahearne A."/>
            <person name="Stevens C."/>
            <person name="Dowd S."/>
        </authorList>
    </citation>
    <scope>NUCLEOTIDE SEQUENCE [LARGE SCALE GENOMIC DNA]</scope>
    <source>
        <strain evidence="1 2">WIWO2</strain>
    </source>
</reference>
<dbReference type="RefSeq" id="WP_272097798.1">
    <property type="nucleotide sequence ID" value="NZ_JAQNDK010000002.1"/>
</dbReference>
<name>A0ABT5C2Z1_9BACT</name>
<organism evidence="1 2">
    <name type="scientific">Sorangium atrum</name>
    <dbReference type="NCBI Taxonomy" id="2995308"/>
    <lineage>
        <taxon>Bacteria</taxon>
        <taxon>Pseudomonadati</taxon>
        <taxon>Myxococcota</taxon>
        <taxon>Polyangia</taxon>
        <taxon>Polyangiales</taxon>
        <taxon>Polyangiaceae</taxon>
        <taxon>Sorangium</taxon>
    </lineage>
</organism>
<proteinExistence type="predicted"/>
<evidence type="ECO:0000313" key="2">
    <source>
        <dbReference type="Proteomes" id="UP001217485"/>
    </source>
</evidence>
<accession>A0ABT5C2Z1</accession>
<evidence type="ECO:0000313" key="1">
    <source>
        <dbReference type="EMBL" id="MDC0680771.1"/>
    </source>
</evidence>